<dbReference type="Pfam" id="PF00656">
    <property type="entry name" value="Peptidase_C14"/>
    <property type="match status" value="1"/>
</dbReference>
<dbReference type="OrthoDB" id="3223806at2759"/>
<keyword evidence="3" id="KW-0378">Hydrolase</keyword>
<organism evidence="5 6">
    <name type="scientific">Sistotremastrum suecicum HHB10207 ss-3</name>
    <dbReference type="NCBI Taxonomy" id="1314776"/>
    <lineage>
        <taxon>Eukaryota</taxon>
        <taxon>Fungi</taxon>
        <taxon>Dikarya</taxon>
        <taxon>Basidiomycota</taxon>
        <taxon>Agaricomycotina</taxon>
        <taxon>Agaricomycetes</taxon>
        <taxon>Sistotremastrales</taxon>
        <taxon>Sistotremastraceae</taxon>
        <taxon>Sistotremastrum</taxon>
    </lineage>
</organism>
<dbReference type="GO" id="GO:0006915">
    <property type="term" value="P:apoptotic process"/>
    <property type="evidence" value="ECO:0007669"/>
    <property type="project" value="UniProtKB-KW"/>
</dbReference>
<dbReference type="EMBL" id="KV428008">
    <property type="protein sequence ID" value="KZT43296.1"/>
    <property type="molecule type" value="Genomic_DNA"/>
</dbReference>
<dbReference type="GO" id="GO:0006508">
    <property type="term" value="P:proteolysis"/>
    <property type="evidence" value="ECO:0007669"/>
    <property type="project" value="InterPro"/>
</dbReference>
<keyword evidence="3" id="KW-0788">Thiol protease</keyword>
<keyword evidence="6" id="KW-1185">Reference proteome</keyword>
<dbReference type="InterPro" id="IPR011600">
    <property type="entry name" value="Pept_C14_caspase"/>
</dbReference>
<sequence length="678" mass="74029">MASAQIRLFALTIAINDYQHINKLNGAVVDADEFENYLRSYLGVPPERIISIRDSSATRDAILGAIKNLAHNSSIQKDDPILIFFAGHGGRALKPLGLDWDHWMPLESKIELICPVDMGDPGVGGQCGIPDRSVAALLDRISDEKGNNITLIFDCCHSGGINRSFSLHESDAQPRICDFTPAIEPACDMAIWGPRLSSARISSAFAGFENRGRSSHVLLAACRRDELAWEKEGRGLFTRRLISLLREVDIARTDYASLIYKMGDISRGVIQGQTQTPICDGLHINRRLFSSEVVPGHRSLISGHIDNGNFILRAGAAHGVAIGDSVDIYAENHALRDKIATLVVSEITASFSMLTLCGEIDGSCIIPEHFYGKALARPDRDVLSVYCSEEATLKVLVMPLFPNYKISSFETAGIYLTHEIDSADLIVAMTSSGIIYNMQLKAACIGDLRPQVAPRTIPVKSAQLLDVLLSALEFKRHLNREGEVGSKDEEALLDLHFHRLKPIGNGRFKDSLIPSGPNLLNNKVTTLELPNTGTETCKDGPFGITVFNKTRVPLYPYLFAFEGSDLSITPWYLPPFGQGGANVGAPLAPSSQMHFGFGESGCPPWGFRLDPTTQSDVTIFKLFVTSAPSDFSSVAQESPLSPRNGTSRKAQAYVTDVFPDVWGSVTAMIVQERAVREA</sequence>
<dbReference type="AlphaFoldDB" id="A0A166I1L3"/>
<protein>
    <recommendedName>
        <fullName evidence="4">Peptidase C14 caspase domain-containing protein</fullName>
    </recommendedName>
</protein>
<evidence type="ECO:0000313" key="5">
    <source>
        <dbReference type="EMBL" id="KZT43296.1"/>
    </source>
</evidence>
<evidence type="ECO:0000256" key="2">
    <source>
        <dbReference type="ARBA" id="ARBA00022703"/>
    </source>
</evidence>
<keyword evidence="3" id="KW-0645">Protease</keyword>
<accession>A0A166I1L3</accession>
<dbReference type="GO" id="GO:0005737">
    <property type="term" value="C:cytoplasm"/>
    <property type="evidence" value="ECO:0007669"/>
    <property type="project" value="TreeGrafter"/>
</dbReference>
<dbReference type="InterPro" id="IPR029030">
    <property type="entry name" value="Caspase-like_dom_sf"/>
</dbReference>
<feature type="domain" description="Peptidase C14 caspase" evidence="4">
    <location>
        <begin position="9"/>
        <end position="263"/>
    </location>
</feature>
<dbReference type="GO" id="GO:0004197">
    <property type="term" value="F:cysteine-type endopeptidase activity"/>
    <property type="evidence" value="ECO:0007669"/>
    <property type="project" value="InterPro"/>
</dbReference>
<evidence type="ECO:0000256" key="3">
    <source>
        <dbReference type="ARBA" id="ARBA00022807"/>
    </source>
</evidence>
<dbReference type="SUPFAM" id="SSF52129">
    <property type="entry name" value="Caspase-like"/>
    <property type="match status" value="1"/>
</dbReference>
<proteinExistence type="inferred from homology"/>
<gene>
    <name evidence="5" type="ORF">SISSUDRAFT_684576</name>
</gene>
<dbReference type="InterPro" id="IPR050452">
    <property type="entry name" value="Metacaspase"/>
</dbReference>
<dbReference type="Proteomes" id="UP000076798">
    <property type="component" value="Unassembled WGS sequence"/>
</dbReference>
<name>A0A166I1L3_9AGAM</name>
<evidence type="ECO:0000256" key="1">
    <source>
        <dbReference type="ARBA" id="ARBA00009005"/>
    </source>
</evidence>
<evidence type="ECO:0000313" key="6">
    <source>
        <dbReference type="Proteomes" id="UP000076798"/>
    </source>
</evidence>
<dbReference type="PANTHER" id="PTHR48104">
    <property type="entry name" value="METACASPASE-4"/>
    <property type="match status" value="1"/>
</dbReference>
<dbReference type="PANTHER" id="PTHR48104:SF30">
    <property type="entry name" value="METACASPASE-1"/>
    <property type="match status" value="1"/>
</dbReference>
<evidence type="ECO:0000259" key="4">
    <source>
        <dbReference type="Pfam" id="PF00656"/>
    </source>
</evidence>
<reference evidence="5 6" key="1">
    <citation type="journal article" date="2016" name="Mol. Biol. Evol.">
        <title>Comparative Genomics of Early-Diverging Mushroom-Forming Fungi Provides Insights into the Origins of Lignocellulose Decay Capabilities.</title>
        <authorList>
            <person name="Nagy L.G."/>
            <person name="Riley R."/>
            <person name="Tritt A."/>
            <person name="Adam C."/>
            <person name="Daum C."/>
            <person name="Floudas D."/>
            <person name="Sun H."/>
            <person name="Yadav J.S."/>
            <person name="Pangilinan J."/>
            <person name="Larsson K.H."/>
            <person name="Matsuura K."/>
            <person name="Barry K."/>
            <person name="Labutti K."/>
            <person name="Kuo R."/>
            <person name="Ohm R.A."/>
            <person name="Bhattacharya S.S."/>
            <person name="Shirouzu T."/>
            <person name="Yoshinaga Y."/>
            <person name="Martin F.M."/>
            <person name="Grigoriev I.V."/>
            <person name="Hibbett D.S."/>
        </authorList>
    </citation>
    <scope>NUCLEOTIDE SEQUENCE [LARGE SCALE GENOMIC DNA]</scope>
    <source>
        <strain evidence="5 6">HHB10207 ss-3</strain>
    </source>
</reference>
<dbReference type="Gene3D" id="3.40.50.1460">
    <property type="match status" value="1"/>
</dbReference>
<keyword evidence="2" id="KW-0053">Apoptosis</keyword>
<comment type="similarity">
    <text evidence="1">Belongs to the peptidase C14B family.</text>
</comment>